<proteinExistence type="inferred from homology"/>
<dbReference type="Pfam" id="PF00156">
    <property type="entry name" value="Pribosyltran"/>
    <property type="match status" value="1"/>
</dbReference>
<dbReference type="Gene3D" id="3.40.50.2020">
    <property type="match status" value="1"/>
</dbReference>
<name>A0A370L4P6_9HYPH</name>
<accession>A0A370L4P6</accession>
<organism evidence="10 11">
    <name type="scientific">Bosea caraganae</name>
    <dbReference type="NCBI Taxonomy" id="2763117"/>
    <lineage>
        <taxon>Bacteria</taxon>
        <taxon>Pseudomonadati</taxon>
        <taxon>Pseudomonadota</taxon>
        <taxon>Alphaproteobacteria</taxon>
        <taxon>Hyphomicrobiales</taxon>
        <taxon>Boseaceae</taxon>
        <taxon>Bosea</taxon>
    </lineage>
</organism>
<evidence type="ECO:0000256" key="6">
    <source>
        <dbReference type="ARBA" id="ARBA00022679"/>
    </source>
</evidence>
<sequence length="192" mass="20360">MNRVTFLAPGSGGDLRIPYRRWKDHPVAGADFPDIGAGTIDGRTTQKIVSALAQRLPDHVEVLAGIDIGGLGLAGALAYRNGLGFIEIRKVDSIRVDVIRSVMANYELGSGVVVSKASRFEGRSVAILDDVLMSGGTAAAAVQLIRRLGAKCVTALFVFELAGMAGRERLEREGVAVHVLEALPQTGPDRLD</sequence>
<dbReference type="GO" id="GO:0003999">
    <property type="term" value="F:adenine phosphoribosyltransferase activity"/>
    <property type="evidence" value="ECO:0007669"/>
    <property type="project" value="TreeGrafter"/>
</dbReference>
<evidence type="ECO:0000256" key="5">
    <source>
        <dbReference type="ARBA" id="ARBA00022676"/>
    </source>
</evidence>
<evidence type="ECO:0000313" key="11">
    <source>
        <dbReference type="Proteomes" id="UP000255207"/>
    </source>
</evidence>
<dbReference type="PANTHER" id="PTHR11776:SF7">
    <property type="entry name" value="PHOSPHORIBOSYLTRANSFERASE DOMAIN-CONTAINING PROTEIN"/>
    <property type="match status" value="1"/>
</dbReference>
<dbReference type="SUPFAM" id="SSF53271">
    <property type="entry name" value="PRTase-like"/>
    <property type="match status" value="1"/>
</dbReference>
<protein>
    <submittedName>
        <fullName evidence="10">Adenine phosphoribosyltransferase</fullName>
    </submittedName>
</protein>
<keyword evidence="11" id="KW-1185">Reference proteome</keyword>
<gene>
    <name evidence="10" type="ORF">DWE98_14170</name>
</gene>
<feature type="domain" description="Phosphoribosyltransferase" evidence="9">
    <location>
        <begin position="56"/>
        <end position="165"/>
    </location>
</feature>
<evidence type="ECO:0000256" key="4">
    <source>
        <dbReference type="ARBA" id="ARBA00022490"/>
    </source>
</evidence>
<comment type="caution">
    <text evidence="10">The sequence shown here is derived from an EMBL/GenBank/DDBJ whole genome shotgun (WGS) entry which is preliminary data.</text>
</comment>
<keyword evidence="5 10" id="KW-0328">Glycosyltransferase</keyword>
<comment type="pathway">
    <text evidence="8">Purine metabolism.</text>
</comment>
<dbReference type="OrthoDB" id="8161382at2"/>
<comment type="subunit">
    <text evidence="3">Homodimer.</text>
</comment>
<evidence type="ECO:0000313" key="10">
    <source>
        <dbReference type="EMBL" id="RDJ24064.1"/>
    </source>
</evidence>
<dbReference type="Proteomes" id="UP000255207">
    <property type="component" value="Unassembled WGS sequence"/>
</dbReference>
<keyword evidence="4" id="KW-0963">Cytoplasm</keyword>
<comment type="similarity">
    <text evidence="2">Belongs to the purine/pyrimidine phosphoribosyltransferase family.</text>
</comment>
<evidence type="ECO:0000256" key="2">
    <source>
        <dbReference type="ARBA" id="ARBA00008391"/>
    </source>
</evidence>
<dbReference type="CDD" id="cd06223">
    <property type="entry name" value="PRTases_typeI"/>
    <property type="match status" value="1"/>
</dbReference>
<evidence type="ECO:0000256" key="1">
    <source>
        <dbReference type="ARBA" id="ARBA00004496"/>
    </source>
</evidence>
<dbReference type="InterPro" id="IPR000836">
    <property type="entry name" value="PRTase_dom"/>
</dbReference>
<dbReference type="GO" id="GO:0005737">
    <property type="term" value="C:cytoplasm"/>
    <property type="evidence" value="ECO:0007669"/>
    <property type="project" value="UniProtKB-SubCell"/>
</dbReference>
<evidence type="ECO:0000259" key="9">
    <source>
        <dbReference type="Pfam" id="PF00156"/>
    </source>
</evidence>
<evidence type="ECO:0000256" key="3">
    <source>
        <dbReference type="ARBA" id="ARBA00011738"/>
    </source>
</evidence>
<dbReference type="AlphaFoldDB" id="A0A370L4P6"/>
<dbReference type="InterPro" id="IPR029057">
    <property type="entry name" value="PRTase-like"/>
</dbReference>
<evidence type="ECO:0000256" key="7">
    <source>
        <dbReference type="ARBA" id="ARBA00022726"/>
    </source>
</evidence>
<keyword evidence="6 10" id="KW-0808">Transferase</keyword>
<comment type="subcellular location">
    <subcellularLocation>
        <location evidence="1">Cytoplasm</location>
    </subcellularLocation>
</comment>
<dbReference type="GO" id="GO:0006166">
    <property type="term" value="P:purine ribonucleoside salvage"/>
    <property type="evidence" value="ECO:0007669"/>
    <property type="project" value="UniProtKB-KW"/>
</dbReference>
<dbReference type="InterPro" id="IPR050120">
    <property type="entry name" value="Adenine_PRTase"/>
</dbReference>
<reference evidence="11" key="1">
    <citation type="submission" date="2018-07" db="EMBL/GenBank/DDBJ databases">
        <authorList>
            <person name="Safronova V.I."/>
            <person name="Chirak E.R."/>
            <person name="Sazanova A.L."/>
        </authorList>
    </citation>
    <scope>NUCLEOTIDE SEQUENCE [LARGE SCALE GENOMIC DNA]</scope>
    <source>
        <strain evidence="11">RCAM04685</strain>
    </source>
</reference>
<dbReference type="PANTHER" id="PTHR11776">
    <property type="entry name" value="ADENINE PHOSPHORIBOSYLTRANSFERASE"/>
    <property type="match status" value="1"/>
</dbReference>
<dbReference type="EMBL" id="QQTP01000007">
    <property type="protein sequence ID" value="RDJ24064.1"/>
    <property type="molecule type" value="Genomic_DNA"/>
</dbReference>
<keyword evidence="7" id="KW-0660">Purine salvage</keyword>
<dbReference type="RefSeq" id="WP_114829926.1">
    <property type="nucleotide sequence ID" value="NZ_QQTO01000007.1"/>
</dbReference>
<evidence type="ECO:0000256" key="8">
    <source>
        <dbReference type="ARBA" id="ARBA00025704"/>
    </source>
</evidence>